<dbReference type="SMART" id="SM00345">
    <property type="entry name" value="HTH_GNTR"/>
    <property type="match status" value="1"/>
</dbReference>
<dbReference type="STRING" id="656914.SAMN00017405_0333"/>
<dbReference type="SMART" id="SM00895">
    <property type="entry name" value="FCD"/>
    <property type="match status" value="1"/>
</dbReference>
<dbReference type="Gene3D" id="1.20.120.530">
    <property type="entry name" value="GntR ligand-binding domain-like"/>
    <property type="match status" value="1"/>
</dbReference>
<dbReference type="GO" id="GO:0003677">
    <property type="term" value="F:DNA binding"/>
    <property type="evidence" value="ECO:0007669"/>
    <property type="project" value="UniProtKB-KW"/>
</dbReference>
<dbReference type="CDD" id="cd07377">
    <property type="entry name" value="WHTH_GntR"/>
    <property type="match status" value="1"/>
</dbReference>
<name>A0A1W1VP75_DESTI</name>
<keyword evidence="1" id="KW-0805">Transcription regulation</keyword>
<dbReference type="PANTHER" id="PTHR43537:SF24">
    <property type="entry name" value="GLUCONATE OPERON TRANSCRIPTIONAL REPRESSOR"/>
    <property type="match status" value="1"/>
</dbReference>
<dbReference type="PRINTS" id="PR00035">
    <property type="entry name" value="HTHGNTR"/>
</dbReference>
<sequence length="213" mass="24986">MDSKISFRDQIINNIKSKIQYNELKPNEIINETQICNFFNVSRTPVREALIHLVADGILEKIPRKGYKVLEIDTKSKLDLYTIIATLDALAASLSVDNLTEDDIIKMHECVDKIEIAIKYTKYSDYYTLQDQFHKIYINKCDNPILIKMLNDLSLSPLHRSYISTDTDKLFATLKETNDEHRTIIKLFVEKDKEELEKYLRFDHWATKHPDMI</sequence>
<keyword evidence="2 5" id="KW-0238">DNA-binding</keyword>
<dbReference type="AlphaFoldDB" id="A0A1W1VP75"/>
<dbReference type="Proteomes" id="UP000192731">
    <property type="component" value="Unassembled WGS sequence"/>
</dbReference>
<evidence type="ECO:0000313" key="5">
    <source>
        <dbReference type="EMBL" id="SMB95126.1"/>
    </source>
</evidence>
<gene>
    <name evidence="5" type="ORF">SAMN00017405_0333</name>
</gene>
<dbReference type="InterPro" id="IPR000524">
    <property type="entry name" value="Tscrpt_reg_HTH_GntR"/>
</dbReference>
<dbReference type="InterPro" id="IPR011711">
    <property type="entry name" value="GntR_C"/>
</dbReference>
<dbReference type="Pfam" id="PF07729">
    <property type="entry name" value="FCD"/>
    <property type="match status" value="1"/>
</dbReference>
<evidence type="ECO:0000256" key="3">
    <source>
        <dbReference type="ARBA" id="ARBA00023163"/>
    </source>
</evidence>
<dbReference type="PROSITE" id="PS50949">
    <property type="entry name" value="HTH_GNTR"/>
    <property type="match status" value="1"/>
</dbReference>
<dbReference type="Pfam" id="PF00392">
    <property type="entry name" value="GntR"/>
    <property type="match status" value="1"/>
</dbReference>
<keyword evidence="3" id="KW-0804">Transcription</keyword>
<accession>A0A1W1VP75</accession>
<dbReference type="PANTHER" id="PTHR43537">
    <property type="entry name" value="TRANSCRIPTIONAL REGULATOR, GNTR FAMILY"/>
    <property type="match status" value="1"/>
</dbReference>
<dbReference type="EMBL" id="FWWT01000022">
    <property type="protein sequence ID" value="SMB95126.1"/>
    <property type="molecule type" value="Genomic_DNA"/>
</dbReference>
<proteinExistence type="predicted"/>
<evidence type="ECO:0000256" key="2">
    <source>
        <dbReference type="ARBA" id="ARBA00023125"/>
    </source>
</evidence>
<dbReference type="SUPFAM" id="SSF48008">
    <property type="entry name" value="GntR ligand-binding domain-like"/>
    <property type="match status" value="1"/>
</dbReference>
<evidence type="ECO:0000313" key="6">
    <source>
        <dbReference type="Proteomes" id="UP000192731"/>
    </source>
</evidence>
<evidence type="ECO:0000256" key="1">
    <source>
        <dbReference type="ARBA" id="ARBA00023015"/>
    </source>
</evidence>
<reference evidence="5 6" key="1">
    <citation type="submission" date="2017-04" db="EMBL/GenBank/DDBJ databases">
        <authorList>
            <person name="Afonso C.L."/>
            <person name="Miller P.J."/>
            <person name="Scott M.A."/>
            <person name="Spackman E."/>
            <person name="Goraichik I."/>
            <person name="Dimitrov K.M."/>
            <person name="Suarez D.L."/>
            <person name="Swayne D.E."/>
        </authorList>
    </citation>
    <scope>NUCLEOTIDE SEQUENCE [LARGE SCALE GENOMIC DNA]</scope>
    <source>
        <strain evidence="5 6">DSM 11270</strain>
    </source>
</reference>
<dbReference type="InterPro" id="IPR036388">
    <property type="entry name" value="WH-like_DNA-bd_sf"/>
</dbReference>
<organism evidence="5 6">
    <name type="scientific">Desulfonispora thiosulfatigenes DSM 11270</name>
    <dbReference type="NCBI Taxonomy" id="656914"/>
    <lineage>
        <taxon>Bacteria</taxon>
        <taxon>Bacillati</taxon>
        <taxon>Bacillota</taxon>
        <taxon>Clostridia</taxon>
        <taxon>Eubacteriales</taxon>
        <taxon>Peptococcaceae</taxon>
        <taxon>Desulfonispora</taxon>
    </lineage>
</organism>
<dbReference type="InterPro" id="IPR008920">
    <property type="entry name" value="TF_FadR/GntR_C"/>
</dbReference>
<feature type="domain" description="HTH gntR-type" evidence="4">
    <location>
        <begin position="5"/>
        <end position="72"/>
    </location>
</feature>
<dbReference type="OrthoDB" id="389878at2"/>
<keyword evidence="6" id="KW-1185">Reference proteome</keyword>
<protein>
    <submittedName>
        <fullName evidence="5">DNA-binding transcriptional regulator, GntR family</fullName>
    </submittedName>
</protein>
<dbReference type="GO" id="GO:0003700">
    <property type="term" value="F:DNA-binding transcription factor activity"/>
    <property type="evidence" value="ECO:0007669"/>
    <property type="project" value="InterPro"/>
</dbReference>
<dbReference type="Gene3D" id="1.10.10.10">
    <property type="entry name" value="Winged helix-like DNA-binding domain superfamily/Winged helix DNA-binding domain"/>
    <property type="match status" value="1"/>
</dbReference>
<evidence type="ECO:0000259" key="4">
    <source>
        <dbReference type="PROSITE" id="PS50949"/>
    </source>
</evidence>
<dbReference type="SUPFAM" id="SSF46785">
    <property type="entry name" value="Winged helix' DNA-binding domain"/>
    <property type="match status" value="1"/>
</dbReference>
<dbReference type="RefSeq" id="WP_084054139.1">
    <property type="nucleotide sequence ID" value="NZ_FWWT01000022.1"/>
</dbReference>
<dbReference type="InterPro" id="IPR036390">
    <property type="entry name" value="WH_DNA-bd_sf"/>
</dbReference>